<organism evidence="2 3">
    <name type="scientific">Escherichia marmotae</name>
    <dbReference type="NCBI Taxonomy" id="1499973"/>
    <lineage>
        <taxon>Bacteria</taxon>
        <taxon>Pseudomonadati</taxon>
        <taxon>Pseudomonadota</taxon>
        <taxon>Gammaproteobacteria</taxon>
        <taxon>Enterobacterales</taxon>
        <taxon>Enterobacteriaceae</taxon>
        <taxon>Escherichia</taxon>
    </lineage>
</organism>
<sequence>MPGQLTEKLKTFNWKDDRLRMWPGCKFGVQITACCISVSLFMTICAVLVYGENAMGLLVCLLVAHFFTAAITIGELGEISSIQHVLMKIEPETDIISKSEQLRNRYILHACRMALVVIAVAVGVDLQFVFFSGAVFALSGAIFTCIFSYKVRKLYPDDFVRIVSFNLWGERSEDDTYCSRSRSNEVNPATGLPMLNNTIDVGGNAWGSDDNRWDDRW</sequence>
<feature type="transmembrane region" description="Helical" evidence="1">
    <location>
        <begin position="130"/>
        <end position="149"/>
    </location>
</feature>
<name>A0ABU1C7R5_9ESCH</name>
<keyword evidence="3" id="KW-1185">Reference proteome</keyword>
<evidence type="ECO:0000313" key="3">
    <source>
        <dbReference type="Proteomes" id="UP001235723"/>
    </source>
</evidence>
<feature type="transmembrane region" description="Helical" evidence="1">
    <location>
        <begin position="56"/>
        <end position="77"/>
    </location>
</feature>
<dbReference type="EMBL" id="JAHCRT010000023">
    <property type="protein sequence ID" value="MDQ9295884.1"/>
    <property type="molecule type" value="Genomic_DNA"/>
</dbReference>
<evidence type="ECO:0000256" key="1">
    <source>
        <dbReference type="SAM" id="Phobius"/>
    </source>
</evidence>
<feature type="transmembrane region" description="Helical" evidence="1">
    <location>
        <begin position="106"/>
        <end position="124"/>
    </location>
</feature>
<accession>A0ABU1C7R5</accession>
<keyword evidence="1" id="KW-0472">Membrane</keyword>
<keyword evidence="1" id="KW-0812">Transmembrane</keyword>
<reference evidence="2 3" key="1">
    <citation type="submission" date="2021-05" db="EMBL/GenBank/DDBJ databases">
        <title>Genome sequence of E. marmotae isolates.</title>
        <authorList>
            <person name="Binsker U."/>
            <person name="Hammerl J.A."/>
        </authorList>
    </citation>
    <scope>NUCLEOTIDE SEQUENCE [LARGE SCALE GENOMIC DNA]</scope>
    <source>
        <strain evidence="2 3">21-MO00586</strain>
    </source>
</reference>
<dbReference type="Proteomes" id="UP001235723">
    <property type="component" value="Unassembled WGS sequence"/>
</dbReference>
<keyword evidence="1" id="KW-1133">Transmembrane helix</keyword>
<gene>
    <name evidence="2" type="ORF">KJE03_20835</name>
</gene>
<proteinExistence type="predicted"/>
<feature type="transmembrane region" description="Helical" evidence="1">
    <location>
        <begin position="27"/>
        <end position="50"/>
    </location>
</feature>
<comment type="caution">
    <text evidence="2">The sequence shown here is derived from an EMBL/GenBank/DDBJ whole genome shotgun (WGS) entry which is preliminary data.</text>
</comment>
<dbReference type="RefSeq" id="WP_309186398.1">
    <property type="nucleotide sequence ID" value="NZ_JAHCRN010000029.1"/>
</dbReference>
<protein>
    <submittedName>
        <fullName evidence="2">Uncharacterized protein</fullName>
    </submittedName>
</protein>
<evidence type="ECO:0000313" key="2">
    <source>
        <dbReference type="EMBL" id="MDQ9295884.1"/>
    </source>
</evidence>